<dbReference type="SUPFAM" id="SSF50978">
    <property type="entry name" value="WD40 repeat-like"/>
    <property type="match status" value="1"/>
</dbReference>
<dbReference type="PROSITE" id="PS50294">
    <property type="entry name" value="WD_REPEATS_REGION"/>
    <property type="match status" value="1"/>
</dbReference>
<evidence type="ECO:0000256" key="1">
    <source>
        <dbReference type="ARBA" id="ARBA00022574"/>
    </source>
</evidence>
<dbReference type="Proteomes" id="UP000887565">
    <property type="component" value="Unplaced"/>
</dbReference>
<proteinExistence type="predicted"/>
<dbReference type="AlphaFoldDB" id="A0A915KM67"/>
<evidence type="ECO:0000313" key="5">
    <source>
        <dbReference type="WBParaSite" id="nRc.2.0.1.t39932-RA"/>
    </source>
</evidence>
<feature type="repeat" description="WD" evidence="3">
    <location>
        <begin position="23"/>
        <end position="64"/>
    </location>
</feature>
<dbReference type="InterPro" id="IPR015943">
    <property type="entry name" value="WD40/YVTN_repeat-like_dom_sf"/>
</dbReference>
<protein>
    <submittedName>
        <fullName evidence="5">Uncharacterized protein</fullName>
    </submittedName>
</protein>
<organism evidence="4 5">
    <name type="scientific">Romanomermis culicivorax</name>
    <name type="common">Nematode worm</name>
    <dbReference type="NCBI Taxonomy" id="13658"/>
    <lineage>
        <taxon>Eukaryota</taxon>
        <taxon>Metazoa</taxon>
        <taxon>Ecdysozoa</taxon>
        <taxon>Nematoda</taxon>
        <taxon>Enoplea</taxon>
        <taxon>Dorylaimia</taxon>
        <taxon>Mermithida</taxon>
        <taxon>Mermithoidea</taxon>
        <taxon>Mermithidae</taxon>
        <taxon>Romanomermis</taxon>
    </lineage>
</organism>
<dbReference type="PROSITE" id="PS50082">
    <property type="entry name" value="WD_REPEATS_2"/>
    <property type="match status" value="1"/>
</dbReference>
<dbReference type="PANTHER" id="PTHR19848:SF8">
    <property type="entry name" value="F-BOX AND WD REPEAT DOMAIN CONTAINING 7"/>
    <property type="match status" value="1"/>
</dbReference>
<dbReference type="PANTHER" id="PTHR19848">
    <property type="entry name" value="WD40 REPEAT PROTEIN"/>
    <property type="match status" value="1"/>
</dbReference>
<name>A0A915KM67_ROMCU</name>
<keyword evidence="4" id="KW-1185">Reference proteome</keyword>
<dbReference type="InterPro" id="IPR019775">
    <property type="entry name" value="WD40_repeat_CS"/>
</dbReference>
<reference evidence="5" key="1">
    <citation type="submission" date="2022-11" db="UniProtKB">
        <authorList>
            <consortium name="WormBaseParasite"/>
        </authorList>
    </citation>
    <scope>IDENTIFICATION</scope>
</reference>
<sequence>NTLITQFQLRLTQSCATVERTWKSGHRGPVTAFAFTDDTHFLATGSADSTVKVWDLKAQYCTQTLKECSGCITCVQFSPSFFLSDSLTVEVKQFLFYGDDMGRLFVRHLTSDKVDQQVLNVSHHTSPISAIIFDQKFVYTCARDSTIVKLNGEMSFALEKIIPTFESLESMIFSATDVNFGSADNTDKNKKRAKSTEDVILLSGGESGCLKLWSVSKGTCFKTLKAVEGGPIVQVLHCEALRLYLTVNYDQSFAIVSADSFEIEGMLQYDIRKLSVIFID</sequence>
<keyword evidence="2" id="KW-0677">Repeat</keyword>
<dbReference type="PROSITE" id="PS00678">
    <property type="entry name" value="WD_REPEATS_1"/>
    <property type="match status" value="1"/>
</dbReference>
<evidence type="ECO:0000256" key="2">
    <source>
        <dbReference type="ARBA" id="ARBA00022737"/>
    </source>
</evidence>
<keyword evidence="1 3" id="KW-0853">WD repeat</keyword>
<dbReference type="InterPro" id="IPR036322">
    <property type="entry name" value="WD40_repeat_dom_sf"/>
</dbReference>
<dbReference type="WBParaSite" id="nRc.2.0.1.t39932-RA">
    <property type="protein sequence ID" value="nRc.2.0.1.t39932-RA"/>
    <property type="gene ID" value="nRc.2.0.1.g39932"/>
</dbReference>
<dbReference type="Gene3D" id="2.130.10.10">
    <property type="entry name" value="YVTN repeat-like/Quinoprotein amine dehydrogenase"/>
    <property type="match status" value="1"/>
</dbReference>
<dbReference type="SMART" id="SM00320">
    <property type="entry name" value="WD40"/>
    <property type="match status" value="4"/>
</dbReference>
<dbReference type="Pfam" id="PF00400">
    <property type="entry name" value="WD40"/>
    <property type="match status" value="1"/>
</dbReference>
<dbReference type="InterPro" id="IPR001680">
    <property type="entry name" value="WD40_rpt"/>
</dbReference>
<evidence type="ECO:0000256" key="3">
    <source>
        <dbReference type="PROSITE-ProRule" id="PRU00221"/>
    </source>
</evidence>
<accession>A0A915KM67</accession>
<evidence type="ECO:0000313" key="4">
    <source>
        <dbReference type="Proteomes" id="UP000887565"/>
    </source>
</evidence>